<evidence type="ECO:0000259" key="11">
    <source>
        <dbReference type="PROSITE" id="PS50089"/>
    </source>
</evidence>
<dbReference type="SUPFAM" id="SSF52949">
    <property type="entry name" value="Macro domain-like"/>
    <property type="match status" value="4"/>
</dbReference>
<proteinExistence type="inferred from homology"/>
<dbReference type="GO" id="GO:0008270">
    <property type="term" value="F:zinc ion binding"/>
    <property type="evidence" value="ECO:0007669"/>
    <property type="project" value="UniProtKB-KW"/>
</dbReference>
<reference evidence="13" key="2">
    <citation type="journal article" date="2021" name="Genome Biol. Evol.">
        <title>Developing a high-quality reference genome for a parasitic bivalve with doubly uniparental inheritance (Bivalvia: Unionida).</title>
        <authorList>
            <person name="Smith C.H."/>
        </authorList>
    </citation>
    <scope>NUCLEOTIDE SEQUENCE</scope>
    <source>
        <strain evidence="13">CHS0354</strain>
        <tissue evidence="13">Mantle</tissue>
    </source>
</reference>
<dbReference type="InterPro" id="IPR039398">
    <property type="entry name" value="Deltex_fam"/>
</dbReference>
<dbReference type="InterPro" id="IPR017907">
    <property type="entry name" value="Znf_RING_CS"/>
</dbReference>
<dbReference type="CDD" id="cd02907">
    <property type="entry name" value="Macro_Af1521_BAL-like"/>
    <property type="match status" value="1"/>
</dbReference>
<evidence type="ECO:0000313" key="14">
    <source>
        <dbReference type="Proteomes" id="UP001195483"/>
    </source>
</evidence>
<keyword evidence="8" id="KW-0862">Zinc</keyword>
<dbReference type="Gene3D" id="3.40.220.10">
    <property type="entry name" value="Leucine Aminopeptidase, subunit E, domain 1"/>
    <property type="match status" value="4"/>
</dbReference>
<dbReference type="PANTHER" id="PTHR12622">
    <property type="entry name" value="DELTEX-RELATED"/>
    <property type="match status" value="1"/>
</dbReference>
<feature type="domain" description="Macro" evidence="12">
    <location>
        <begin position="2135"/>
        <end position="2328"/>
    </location>
</feature>
<gene>
    <name evidence="13" type="ORF">CHS0354_016670</name>
</gene>
<feature type="region of interest" description="Disordered" evidence="10">
    <location>
        <begin position="1014"/>
        <end position="1045"/>
    </location>
</feature>
<dbReference type="InterPro" id="IPR039399">
    <property type="entry name" value="Deltex_C_sf"/>
</dbReference>
<accession>A0AAE0TIB8</accession>
<dbReference type="CDD" id="cd09633">
    <property type="entry name" value="Deltex_C"/>
    <property type="match status" value="1"/>
</dbReference>
<feature type="domain" description="RING-type" evidence="11">
    <location>
        <begin position="2641"/>
        <end position="2678"/>
    </location>
</feature>
<reference evidence="13" key="1">
    <citation type="journal article" date="2021" name="Genome Biol. Evol.">
        <title>A High-Quality Reference Genome for a Parasitic Bivalve with Doubly Uniparental Inheritance (Bivalvia: Unionida).</title>
        <authorList>
            <person name="Smith C.H."/>
        </authorList>
    </citation>
    <scope>NUCLEOTIDE SEQUENCE</scope>
    <source>
        <strain evidence="13">CHS0354</strain>
    </source>
</reference>
<feature type="region of interest" description="Disordered" evidence="10">
    <location>
        <begin position="2347"/>
        <end position="2379"/>
    </location>
</feature>
<feature type="region of interest" description="Disordered" evidence="10">
    <location>
        <begin position="47"/>
        <end position="68"/>
    </location>
</feature>
<dbReference type="InterPro" id="IPR043472">
    <property type="entry name" value="Macro_dom-like"/>
</dbReference>
<evidence type="ECO:0000256" key="8">
    <source>
        <dbReference type="ARBA" id="ARBA00022833"/>
    </source>
</evidence>
<dbReference type="SUPFAM" id="SSF57850">
    <property type="entry name" value="RING/U-box"/>
    <property type="match status" value="1"/>
</dbReference>
<evidence type="ECO:0000256" key="4">
    <source>
        <dbReference type="ARBA" id="ARBA00012483"/>
    </source>
</evidence>
<dbReference type="EMBL" id="JAEAOA010001024">
    <property type="protein sequence ID" value="KAK3610480.1"/>
    <property type="molecule type" value="Genomic_DNA"/>
</dbReference>
<dbReference type="Pfam" id="PF18102">
    <property type="entry name" value="DTC"/>
    <property type="match status" value="1"/>
</dbReference>
<keyword evidence="5" id="KW-0808">Transferase</keyword>
<comment type="similarity">
    <text evidence="3">Belongs to the Deltex family.</text>
</comment>
<dbReference type="InterPro" id="IPR002589">
    <property type="entry name" value="Macro_dom"/>
</dbReference>
<dbReference type="GO" id="GO:0061630">
    <property type="term" value="F:ubiquitin protein ligase activity"/>
    <property type="evidence" value="ECO:0007669"/>
    <property type="project" value="UniProtKB-EC"/>
</dbReference>
<feature type="region of interest" description="Disordered" evidence="10">
    <location>
        <begin position="1153"/>
        <end position="1175"/>
    </location>
</feature>
<evidence type="ECO:0000259" key="12">
    <source>
        <dbReference type="PROSITE" id="PS51154"/>
    </source>
</evidence>
<dbReference type="InterPro" id="IPR039396">
    <property type="entry name" value="Deltex_C"/>
</dbReference>
<name>A0AAE0TIB8_9BIVA</name>
<evidence type="ECO:0000256" key="6">
    <source>
        <dbReference type="ARBA" id="ARBA00022723"/>
    </source>
</evidence>
<evidence type="ECO:0000256" key="10">
    <source>
        <dbReference type="SAM" id="MobiDB-lite"/>
    </source>
</evidence>
<dbReference type="PROSITE" id="PS51154">
    <property type="entry name" value="MACRO"/>
    <property type="match status" value="2"/>
</dbReference>
<comment type="pathway">
    <text evidence="2">Protein modification; protein ubiquitination.</text>
</comment>
<dbReference type="GO" id="GO:0016567">
    <property type="term" value="P:protein ubiquitination"/>
    <property type="evidence" value="ECO:0007669"/>
    <property type="project" value="InterPro"/>
</dbReference>
<evidence type="ECO:0000256" key="9">
    <source>
        <dbReference type="PROSITE-ProRule" id="PRU00175"/>
    </source>
</evidence>
<keyword evidence="14" id="KW-1185">Reference proteome</keyword>
<dbReference type="PROSITE" id="PS00518">
    <property type="entry name" value="ZF_RING_1"/>
    <property type="match status" value="1"/>
</dbReference>
<dbReference type="Pfam" id="PF13639">
    <property type="entry name" value="zf-RING_2"/>
    <property type="match status" value="1"/>
</dbReference>
<feature type="compositionally biased region" description="Polar residues" evidence="10">
    <location>
        <begin position="54"/>
        <end position="68"/>
    </location>
</feature>
<feature type="compositionally biased region" description="Polar residues" evidence="10">
    <location>
        <begin position="1158"/>
        <end position="1167"/>
    </location>
</feature>
<evidence type="ECO:0000256" key="5">
    <source>
        <dbReference type="ARBA" id="ARBA00022679"/>
    </source>
</evidence>
<protein>
    <recommendedName>
        <fullName evidence="4">RING-type E3 ubiquitin transferase</fullName>
        <ecNumber evidence="4">2.3.2.27</ecNumber>
    </recommendedName>
</protein>
<evidence type="ECO:0000313" key="13">
    <source>
        <dbReference type="EMBL" id="KAK3610480.1"/>
    </source>
</evidence>
<comment type="catalytic activity">
    <reaction evidence="1">
        <text>S-ubiquitinyl-[E2 ubiquitin-conjugating enzyme]-L-cysteine + [acceptor protein]-L-lysine = [E2 ubiquitin-conjugating enzyme]-L-cysteine + N(6)-ubiquitinyl-[acceptor protein]-L-lysine.</text>
        <dbReference type="EC" id="2.3.2.27"/>
    </reaction>
</comment>
<dbReference type="GO" id="GO:0007219">
    <property type="term" value="P:Notch signaling pathway"/>
    <property type="evidence" value="ECO:0007669"/>
    <property type="project" value="InterPro"/>
</dbReference>
<reference evidence="13" key="3">
    <citation type="submission" date="2023-05" db="EMBL/GenBank/DDBJ databases">
        <authorList>
            <person name="Smith C.H."/>
        </authorList>
    </citation>
    <scope>NUCLEOTIDE SEQUENCE</scope>
    <source>
        <strain evidence="13">CHS0354</strain>
        <tissue evidence="13">Mantle</tissue>
    </source>
</reference>
<feature type="region of interest" description="Disordered" evidence="10">
    <location>
        <begin position="1"/>
        <end position="23"/>
    </location>
</feature>
<evidence type="ECO:0000256" key="3">
    <source>
        <dbReference type="ARBA" id="ARBA00009413"/>
    </source>
</evidence>
<feature type="region of interest" description="Disordered" evidence="10">
    <location>
        <begin position="481"/>
        <end position="512"/>
    </location>
</feature>
<dbReference type="SMART" id="SM00506">
    <property type="entry name" value="A1pp"/>
    <property type="match status" value="2"/>
</dbReference>
<dbReference type="Pfam" id="PF01661">
    <property type="entry name" value="Macro"/>
    <property type="match status" value="2"/>
</dbReference>
<dbReference type="InterPro" id="IPR001841">
    <property type="entry name" value="Znf_RING"/>
</dbReference>
<comment type="caution">
    <text evidence="13">The sequence shown here is derived from an EMBL/GenBank/DDBJ whole genome shotgun (WGS) entry which is preliminary data.</text>
</comment>
<feature type="domain" description="Macro" evidence="12">
    <location>
        <begin position="1341"/>
        <end position="1527"/>
    </location>
</feature>
<dbReference type="PROSITE" id="PS50089">
    <property type="entry name" value="ZF_RING_2"/>
    <property type="match status" value="1"/>
</dbReference>
<dbReference type="Gene3D" id="3.30.40.10">
    <property type="entry name" value="Zinc/RING finger domain, C3HC4 (zinc finger)"/>
    <property type="match status" value="1"/>
</dbReference>
<dbReference type="InterPro" id="IPR013083">
    <property type="entry name" value="Znf_RING/FYVE/PHD"/>
</dbReference>
<sequence>MFEKKNDHKAISDAENKAEEGSSDVDRGMFYIGDCFCKDTFAVEDHQSQHSRESMPSGSNRIQKNTNKNSISSAISSEIISDQTTVPVIRKRSCQESDLDESSPGNVCVLKFLIKYNKSYGEKFKDDTFQHDVQCSFDFQAFWNFYHQKESGRRRLENIVAKWHCHVSLALDKLLKGLFVFRISDHIFKQKSDVIGFVEGILDTVYKHAKQELVLSKLSIDSRLHKEVLERVRETKELDTVWIEFGNEQGHDMMYTVYLLEHQMIVTQRILDIVHTVEESFNNHEELVGIDLVWQRVMINFGYLQEVINKFPNFMINHDETKKAFVLKGPRDEAKAAADTVLELLGTAQSEISEVTFAPGCQIEIFSYPKMCDYINKSIPKVPVVWISDHLSNKIHLLAKPEHLHGIDKAIKGCVQEKLYLVHPQNSISSHEIDRYIEELKKLHMGKIVIHSSTTSLLVTAADDIYETVDAAIRKIISRERGADQAAQRPEKDDKRNKPPGSKTARADGYQEPEGLLSKETITIDRKITKTVNVENKDIFLKLVEEDLAEFKRRGQEQNVIIQEVEKKSKVGFELKGCTEKEIGDVFQYMRERIELKVQQLQPKKNGGESMGATACLEKEKTEHPSATVQSDSNEMPGQDHDLQLLISFSKSSGGESKDNVFKHSFQCSFDFQAFWNFYHQTDCGRKMLEDMVTKQHCHVSLASDKILQGLFVFKISDQIFQKKSDVIEFVKGILDTVYKHAEQELVLSKLAVDLRLHKEVLERVRETKELDTVWIEFGNEQGHDMMYTVYLLEHQMIVTQRILDIVHTVEESFNNHEELVGIDLVWQRVMINFGYLQEVINKFPNFMINHDETKKAFVLKGPRDEAKAAADTVLELLGTAQSEISEVTFAPGCQIEIFSYPKMCDYINKSIPKVPVVWISDHLSNKIHLLAKPEHLHGIDKAIKGCVQEKLYLVHPQNSISSHEIDRYIEELKKLHMGKIVIHSSTTSLLVTAADDIYETVDAAIRKIISRERGADQAAQRPEKDDKRNKPPGSKTARADGYQEPEGLLSKETIAIDRKITKTVNVENKDIFLKLVEEDLAEFKRRGQEQNVIIQEVEKKSKVGFELKGCTEKEIGDVFQYMRERIELKVQQLQPKKNGGESMGATACLEKEKTEHPSATVQSDSNEMPGGKEKSGMQHFVWTYPSSEKVILLKDISCDADVILLPEIDGGLSTECSYKKDAKRKLCVPMWNGGEKKEKETLHEEVKKALIEISAEEQKSVGICINPIGGWEFQHYLKSFLYQIDQYYNGSAGTNSVQSLVLFTNDEDLYIKACSIIQQYLENKLSVDPQKHKPRDTSSPESKQGPAFKKIIVSIEQGELHDAQAEVLVNTISPNLDLTKGAISASLSFKAGTGLQKEVNQYKSPVSYGVILKTGACQLPSPCRAVYHGALKKYSPHDDSILIFKEFLLNCLQKASESKYKSIAFPAIGTGNLGYPKDAVASLMLTSVMKLETVMPNTSLRKVKFVIYPTDTETYQAFQKQLKCLKSGPKEQTTVADQKKVVPVVSGISKILKYGQVQVQAKLGAFENENQNCLLVLWETQDLYTISDKNHILSSAGSTVTQKWREHRNRAQFHHGHVLVTPGGRIKYTETIHVACDINNIKTAAKDGLMQADHEKMKTVVVPIILGDSFLRDAKKFCIGILNAVNELAAKLKYVKSVTLVIQGQHNFPLFNEVFEQESRLYGAEKKTEASKNSDVNEKKTVQSPISVPPLVQQWSPISVPPLVQQISPIERGLNPKAQQQLVKGAEVLLAGHKIQLGLTDEDKCCIIVSGDIKSKEDLVERFSSYHDQSNKVKHIVYPYEEKSALVIFEKEVDFQTLGVFAKPFRVEHIRPELFQNLEFLLSDALVERANSLGQMETMTATLEEKSGVHIKKTNNQIFVCAVTIHQMVIAQQYLEHLCEKRLSIKINNLGKIMSSNTQDEESYDSIDKLNEVSEVEFKALEILENGFKKMKNIQLSWDEKNAILIQGTQELTVSFKQYLSKQLEVLRTKQTEEIPLDEEENNVVKDVIEEMHSDDIIFVFSEKKSQVVVYSDKQDNIMKFKHKLKFRSGKVKESGRSGRRFTDVNKSQATETPDRCFRSLGQRQQFSGSKDALDKAVFYTKENIIVAVYMADILNLPVDCIVNAANDRLQHGGGVARVIADAAGPELVKDGDAIIREKGMIPVGVQVTTTAGRLPYKCVIHTVGPCWSNYQPHTLQKVKDCEEDLYAAIHGCFLEAEKNFCFRIALPAVSSGIYAVPQDMCAVQYAKAVLDYSRKSIPGKSLTEIHFVDKLPRLVKLIQDTFKTMLSDGKEPNYNVNNYVISSSVSQRRSNTTTGKGHQSHEDYQHGQAAGLKNAGNSSHHGLVEKIDFSPVYYESEEHGKKQSVFQISQKPVVRIYKGNVLEVKNMDAVICSDDKNGSGMWSIASELKRNEKYKKQKEAAFKKEKPGLGDVVVTYAGEHSYHVIFHVVIETYETKKSDFECAMRKCIDKILKKAHEWVHVKKIAVPLFGIKTGYLTEEFWAKLFLDRFVAFCCEFKNPDLEEIHIVTHFSSSNAYDKVKKIFRDYYEETNRDQNKKNVPPPRPPLPCRYGTDNIGIQESSSDKGHGSANMDVDTADDCVICMSPMSNPRTLPCGHSFCAGCVDELFKHKPVCPACGKIVGILTGDQPGDGIMDVKKFPSQLAGYEGHGSIWITYTFPHGRQGPSHPTPGAFYGSMARTAYLPDTSEGRTICRMLQLAFERRLVFTISQSRTTGKEGLTWNDIHHKTNRNPGTEFGYPDPEYLSRVKDELAAKGITEADLKQERIGSFRDSIKH</sequence>
<feature type="compositionally biased region" description="Polar residues" evidence="10">
    <location>
        <begin position="2349"/>
        <end position="2359"/>
    </location>
</feature>
<dbReference type="Proteomes" id="UP001195483">
    <property type="component" value="Unassembled WGS sequence"/>
</dbReference>
<keyword evidence="7 9" id="KW-0863">Zinc-finger</keyword>
<evidence type="ECO:0000256" key="2">
    <source>
        <dbReference type="ARBA" id="ARBA00004906"/>
    </source>
</evidence>
<dbReference type="Gene3D" id="3.30.390.130">
    <property type="match status" value="1"/>
</dbReference>
<organism evidence="13 14">
    <name type="scientific">Potamilus streckersoni</name>
    <dbReference type="NCBI Taxonomy" id="2493646"/>
    <lineage>
        <taxon>Eukaryota</taxon>
        <taxon>Metazoa</taxon>
        <taxon>Spiralia</taxon>
        <taxon>Lophotrochozoa</taxon>
        <taxon>Mollusca</taxon>
        <taxon>Bivalvia</taxon>
        <taxon>Autobranchia</taxon>
        <taxon>Heteroconchia</taxon>
        <taxon>Palaeoheterodonta</taxon>
        <taxon>Unionida</taxon>
        <taxon>Unionoidea</taxon>
        <taxon>Unionidae</taxon>
        <taxon>Ambleminae</taxon>
        <taxon>Lampsilini</taxon>
        <taxon>Potamilus</taxon>
    </lineage>
</organism>
<dbReference type="EC" id="2.3.2.27" evidence="4"/>
<dbReference type="SMART" id="SM00184">
    <property type="entry name" value="RING"/>
    <property type="match status" value="1"/>
</dbReference>
<feature type="compositionally biased region" description="Basic and acidic residues" evidence="10">
    <location>
        <begin position="481"/>
        <end position="497"/>
    </location>
</feature>
<feature type="compositionally biased region" description="Basic and acidic residues" evidence="10">
    <location>
        <begin position="1014"/>
        <end position="1030"/>
    </location>
</feature>
<keyword evidence="6" id="KW-0479">Metal-binding</keyword>
<evidence type="ECO:0000256" key="1">
    <source>
        <dbReference type="ARBA" id="ARBA00000900"/>
    </source>
</evidence>
<evidence type="ECO:0000256" key="7">
    <source>
        <dbReference type="ARBA" id="ARBA00022771"/>
    </source>
</evidence>